<evidence type="ECO:0000313" key="3">
    <source>
        <dbReference type="Proteomes" id="UP000738325"/>
    </source>
</evidence>
<name>A0A9P6RTQ6_9FUNG</name>
<keyword evidence="3" id="KW-1185">Reference proteome</keyword>
<dbReference type="OrthoDB" id="2442523at2759"/>
<accession>A0A9P6RTQ6</accession>
<organism evidence="2 3">
    <name type="scientific">Dissophora globulifera</name>
    <dbReference type="NCBI Taxonomy" id="979702"/>
    <lineage>
        <taxon>Eukaryota</taxon>
        <taxon>Fungi</taxon>
        <taxon>Fungi incertae sedis</taxon>
        <taxon>Mucoromycota</taxon>
        <taxon>Mortierellomycotina</taxon>
        <taxon>Mortierellomycetes</taxon>
        <taxon>Mortierellales</taxon>
        <taxon>Mortierellaceae</taxon>
        <taxon>Dissophora</taxon>
    </lineage>
</organism>
<dbReference type="Proteomes" id="UP000738325">
    <property type="component" value="Unassembled WGS sequence"/>
</dbReference>
<evidence type="ECO:0000256" key="1">
    <source>
        <dbReference type="SAM" id="MobiDB-lite"/>
    </source>
</evidence>
<feature type="compositionally biased region" description="Basic and acidic residues" evidence="1">
    <location>
        <begin position="130"/>
        <end position="141"/>
    </location>
</feature>
<feature type="region of interest" description="Disordered" evidence="1">
    <location>
        <begin position="86"/>
        <end position="190"/>
    </location>
</feature>
<evidence type="ECO:0000313" key="2">
    <source>
        <dbReference type="EMBL" id="KAG0325619.1"/>
    </source>
</evidence>
<dbReference type="EMBL" id="JAAAIP010000107">
    <property type="protein sequence ID" value="KAG0325619.1"/>
    <property type="molecule type" value="Genomic_DNA"/>
</dbReference>
<sequence length="202" mass="21781">MVVKQTTQRPVEDDTAKGETICVWEGQEISLVWDRDFTFLSTVKLGDIIQARGELLVSVRIKKKRKAALNLCLAVAEVEPAKEAPVVEAETADEEPVVDAESTNEAPVAAAESANKAPIVDPESTNKNSHKAEELDSDHRNLVKTTGTGHFRKHSTSSKRARSNSSSSSQALAAMASNTDMAGATTEDDGLSLEEIIYFPGQ</sequence>
<reference evidence="2" key="1">
    <citation type="journal article" date="2020" name="Fungal Divers.">
        <title>Resolving the Mortierellaceae phylogeny through synthesis of multi-gene phylogenetics and phylogenomics.</title>
        <authorList>
            <person name="Vandepol N."/>
            <person name="Liber J."/>
            <person name="Desiro A."/>
            <person name="Na H."/>
            <person name="Kennedy M."/>
            <person name="Barry K."/>
            <person name="Grigoriev I.V."/>
            <person name="Miller A.N."/>
            <person name="O'Donnell K."/>
            <person name="Stajich J.E."/>
            <person name="Bonito G."/>
        </authorList>
    </citation>
    <scope>NUCLEOTIDE SEQUENCE</scope>
    <source>
        <strain evidence="2">REB-010B</strain>
    </source>
</reference>
<feature type="compositionally biased region" description="Low complexity" evidence="1">
    <location>
        <begin position="163"/>
        <end position="177"/>
    </location>
</feature>
<gene>
    <name evidence="2" type="ORF">BGZ99_000388</name>
</gene>
<dbReference type="AlphaFoldDB" id="A0A9P6RTQ6"/>
<protein>
    <submittedName>
        <fullName evidence="2">Uncharacterized protein</fullName>
    </submittedName>
</protein>
<comment type="caution">
    <text evidence="2">The sequence shown here is derived from an EMBL/GenBank/DDBJ whole genome shotgun (WGS) entry which is preliminary data.</text>
</comment>
<proteinExistence type="predicted"/>
<feature type="compositionally biased region" description="Basic residues" evidence="1">
    <location>
        <begin position="150"/>
        <end position="162"/>
    </location>
</feature>